<name>A0A841KJ02_9GAMM</name>
<proteinExistence type="predicted"/>
<evidence type="ECO:0000313" key="6">
    <source>
        <dbReference type="Proteomes" id="UP000560000"/>
    </source>
</evidence>
<evidence type="ECO:0000259" key="4">
    <source>
        <dbReference type="Pfam" id="PF25023"/>
    </source>
</evidence>
<dbReference type="EMBL" id="JACHET010000001">
    <property type="protein sequence ID" value="MBB6185045.1"/>
    <property type="molecule type" value="Genomic_DNA"/>
</dbReference>
<feature type="domain" description="Teneurin-like YD-shell" evidence="4">
    <location>
        <begin position="209"/>
        <end position="373"/>
    </location>
</feature>
<dbReference type="Gene3D" id="2.180.10.10">
    <property type="entry name" value="RHS repeat-associated core"/>
    <property type="match status" value="4"/>
</dbReference>
<dbReference type="Pfam" id="PF25023">
    <property type="entry name" value="TEN_YD-shell"/>
    <property type="match status" value="3"/>
</dbReference>
<dbReference type="InterPro" id="IPR050708">
    <property type="entry name" value="T6SS_VgrG/RHS"/>
</dbReference>
<keyword evidence="2" id="KW-0732">Signal</keyword>
<dbReference type="Pfam" id="PF20148">
    <property type="entry name" value="DUF6531"/>
    <property type="match status" value="1"/>
</dbReference>
<organism evidence="5 6">
    <name type="scientific">Oleiagrimonas soli</name>
    <dbReference type="NCBI Taxonomy" id="1543381"/>
    <lineage>
        <taxon>Bacteria</taxon>
        <taxon>Pseudomonadati</taxon>
        <taxon>Pseudomonadota</taxon>
        <taxon>Gammaproteobacteria</taxon>
        <taxon>Lysobacterales</taxon>
        <taxon>Rhodanobacteraceae</taxon>
        <taxon>Oleiagrimonas</taxon>
    </lineage>
</organism>
<evidence type="ECO:0000256" key="2">
    <source>
        <dbReference type="SAM" id="SignalP"/>
    </source>
</evidence>
<dbReference type="Pfam" id="PF05593">
    <property type="entry name" value="RHS_repeat"/>
    <property type="match status" value="4"/>
</dbReference>
<dbReference type="InterPro" id="IPR031325">
    <property type="entry name" value="RHS_repeat"/>
</dbReference>
<dbReference type="PANTHER" id="PTHR32305:SF15">
    <property type="entry name" value="PROTEIN RHSA-RELATED"/>
    <property type="match status" value="1"/>
</dbReference>
<evidence type="ECO:0000259" key="3">
    <source>
        <dbReference type="Pfam" id="PF20148"/>
    </source>
</evidence>
<feature type="signal peptide" evidence="2">
    <location>
        <begin position="1"/>
        <end position="22"/>
    </location>
</feature>
<dbReference type="InterPro" id="IPR045351">
    <property type="entry name" value="DUF6531"/>
</dbReference>
<feature type="domain" description="Teneurin-like YD-shell" evidence="4">
    <location>
        <begin position="934"/>
        <end position="1006"/>
    </location>
</feature>
<evidence type="ECO:0000313" key="5">
    <source>
        <dbReference type="EMBL" id="MBB6185045.1"/>
    </source>
</evidence>
<feature type="domain" description="DUF6531" evidence="3">
    <location>
        <begin position="127"/>
        <end position="184"/>
    </location>
</feature>
<evidence type="ECO:0000256" key="1">
    <source>
        <dbReference type="ARBA" id="ARBA00022737"/>
    </source>
</evidence>
<gene>
    <name evidence="5" type="ORF">HNQ86_002390</name>
</gene>
<dbReference type="InterPro" id="IPR056823">
    <property type="entry name" value="TEN-like_YD-shell"/>
</dbReference>
<dbReference type="RefSeq" id="WP_081945291.1">
    <property type="nucleotide sequence ID" value="NZ_JACHET010000001.1"/>
</dbReference>
<dbReference type="PANTHER" id="PTHR32305">
    <property type="match status" value="1"/>
</dbReference>
<dbReference type="OrthoDB" id="9816400at2"/>
<dbReference type="InterPro" id="IPR006530">
    <property type="entry name" value="YD"/>
</dbReference>
<dbReference type="NCBIfam" id="TIGR01643">
    <property type="entry name" value="YD_repeat_2x"/>
    <property type="match status" value="6"/>
</dbReference>
<dbReference type="NCBIfam" id="TIGR03696">
    <property type="entry name" value="Rhs_assc_core"/>
    <property type="match status" value="1"/>
</dbReference>
<reference evidence="5 6" key="1">
    <citation type="submission" date="2020-08" db="EMBL/GenBank/DDBJ databases">
        <title>Genomic Encyclopedia of Type Strains, Phase IV (KMG-IV): sequencing the most valuable type-strain genomes for metagenomic binning, comparative biology and taxonomic classification.</title>
        <authorList>
            <person name="Goeker M."/>
        </authorList>
    </citation>
    <scope>NUCLEOTIDE SEQUENCE [LARGE SCALE GENOMIC DNA]</scope>
    <source>
        <strain evidence="5 6">DSM 107085</strain>
    </source>
</reference>
<keyword evidence="1" id="KW-0677">Repeat</keyword>
<dbReference type="Proteomes" id="UP000560000">
    <property type="component" value="Unassembled WGS sequence"/>
</dbReference>
<comment type="caution">
    <text evidence="5">The sequence shown here is derived from an EMBL/GenBank/DDBJ whole genome shotgun (WGS) entry which is preliminary data.</text>
</comment>
<sequence length="1543" mass="165726">MRYVFLFFMTFVAGGLVFTAQADDFGYPTTSSGEFYSQSDAYNACVKFNQEQQQEYDNGLAIYECREASATMYGDWVFPIGGATFTPKWNYPLCCGANQEFSWVHGFTDGRAPQSSVGHPRANCSCGDPIETTIGNRFEEYTDVKVKGIGSFERYYNTLSTQSSGWRLGANWTYSFSRNLYVSGAHVPDYIATNDQASNLSKMLLFVNAIRDDGRQEGFTSSYNAAGHAWVPTDPSNHDSLVQNFDQNSNVVGWTLFSAQDLNKEIYNASGKLIKIVNKSGQSINFTYTQVNDPSEGVVDSALETITGVSGRVIVLGYDSSGLLASLTLPDGSSVDYVHDSDNNLVSVIYTDGKSENYKYDESGNTGGANYPNLMTGIIDEAGVRYATYRYSGLLPVSSENAGGVNAMQSSISANYSTNTNTFTGPLGQKASFTWALVNEIPRTTSITYSCDGCTARKVLFSYGGSGDLQQKTDRVGIATNYSYDSIGDGLRVKEIDASGTTSQRTINTSWDHSLREPTLRSVQNSSGETVSKTQWIYNARGQVLAKCDIDDAQASSYTCAATGTPPAGVRRWTYTYCDAVDTTQCPLVGLTLSATGPRTDLTQTTTYSYYLDSATTGCTTPGGACHQPGDLHTVTDALGHVTSIDSYDADGRVTRTTDPNGVHTDLTYTPRGWLASRSVGGATTSFTYTPYGAVASITDPDGVTTSYTYDDAHRLTDITDAQGNSIHYTLDAAGDKTQEQVLDSTGTALRTTSRTFNTLGELTSVVDGLNHTVFNAGFSDSYDADGNLVHSANALGIEKEMGYDALNRLVSVIRNYNGTDTDTANTQSTMAYDAMDRVTGVTDPDNLSTIYTYDGLGDRTSLQSPDTGTSSDTYDAAGNRLTHTDAKGQVDTSTYDALDRLATQQYADSTLDVTYHYDEADAVTGCSGSYPVGRLTRIVKGDTTTTYCYDAHGSVTQKTQNQNGTLASVAYGYTSGDRLQSVTYPDGTEADYAYDSDGRVQSLSLIPPDHTQATALAAVSGISYLPFGPIASYTLGNGQTITRSYDADYRLTDLTSPLLNLHYARDTLGNITAMGSAPGANPASESYGYDPLQRLKAVTESDGSTLESYTYNKTGDRLSKTGSGQATGAYSYAANTHHLIEVGTAPYSVDADGETTSMQRAGTTYSFTYNARQRMATAQEGAGTPVAYTYNALGERIRKTANSIVTDRFQYDEASHLLSRSRTDGTRDYIWLGSLPVAVVDQSAANGASTESYVVADDLGSPRVVTDASGNQIWSWAKQGNPFGEQQPTSGSGFVFNLRFPGQYYDQEAGLAYNLNRTYEATIGRYIESDPTGLVGGVNTYSYVGGGPFSYTDSRGLQSAPIPGSTVDIRTAMLLGDYAYANQGSPIAPSGASLPDPNVERNMSIAAHGYLSLFAGVMGGELLGALACPETTLATEEVTGSSLQGFRLSQQLSAEQAAGVRAPTRIESWSNHVLKQIAGRDGGIGIQRSALEDAFENPYEIRYASSKYGPTFQYVGRNATIIVNSEGNVVTGWATNSAGTRL</sequence>
<protein>
    <submittedName>
        <fullName evidence="5">RHS repeat-associated protein</fullName>
    </submittedName>
</protein>
<dbReference type="PRINTS" id="PR00394">
    <property type="entry name" value="RHSPROTEIN"/>
</dbReference>
<accession>A0A841KJ02</accession>
<feature type="chain" id="PRO_5032478599" evidence="2">
    <location>
        <begin position="23"/>
        <end position="1543"/>
    </location>
</feature>
<feature type="domain" description="Teneurin-like YD-shell" evidence="4">
    <location>
        <begin position="1043"/>
        <end position="1331"/>
    </location>
</feature>
<dbReference type="InterPro" id="IPR022385">
    <property type="entry name" value="Rhs_assc_core"/>
</dbReference>